<feature type="non-terminal residue" evidence="1">
    <location>
        <position position="1"/>
    </location>
</feature>
<organism evidence="1">
    <name type="scientific">marine metagenome</name>
    <dbReference type="NCBI Taxonomy" id="408172"/>
    <lineage>
        <taxon>unclassified sequences</taxon>
        <taxon>metagenomes</taxon>
        <taxon>ecological metagenomes</taxon>
    </lineage>
</organism>
<dbReference type="EMBL" id="UINC01030216">
    <property type="protein sequence ID" value="SVB14238.1"/>
    <property type="molecule type" value="Genomic_DNA"/>
</dbReference>
<gene>
    <name evidence="1" type="ORF">METZ01_LOCUS167092</name>
</gene>
<feature type="non-terminal residue" evidence="1">
    <location>
        <position position="41"/>
    </location>
</feature>
<protein>
    <submittedName>
        <fullName evidence="1">Uncharacterized protein</fullName>
    </submittedName>
</protein>
<accession>A0A382BKA4</accession>
<reference evidence="1" key="1">
    <citation type="submission" date="2018-05" db="EMBL/GenBank/DDBJ databases">
        <authorList>
            <person name="Lanie J.A."/>
            <person name="Ng W.-L."/>
            <person name="Kazmierczak K.M."/>
            <person name="Andrzejewski T.M."/>
            <person name="Davidsen T.M."/>
            <person name="Wayne K.J."/>
            <person name="Tettelin H."/>
            <person name="Glass J.I."/>
            <person name="Rusch D."/>
            <person name="Podicherti R."/>
            <person name="Tsui H.-C.T."/>
            <person name="Winkler M.E."/>
        </authorList>
    </citation>
    <scope>NUCLEOTIDE SEQUENCE</scope>
</reference>
<name>A0A382BKA4_9ZZZZ</name>
<dbReference type="AlphaFoldDB" id="A0A382BKA4"/>
<proteinExistence type="predicted"/>
<sequence length="41" mass="4489">VINAGHAPISFIQSLRISVRRRVQSAGVFALEPSLKNNGER</sequence>
<evidence type="ECO:0000313" key="1">
    <source>
        <dbReference type="EMBL" id="SVB14238.1"/>
    </source>
</evidence>